<keyword evidence="5" id="KW-1185">Reference proteome</keyword>
<dbReference type="GO" id="GO:0008033">
    <property type="term" value="P:tRNA processing"/>
    <property type="evidence" value="ECO:0007669"/>
    <property type="project" value="UniProtKB-KW"/>
</dbReference>
<evidence type="ECO:0000313" key="4">
    <source>
        <dbReference type="EMBL" id="KAG5190049.1"/>
    </source>
</evidence>
<dbReference type="PANTHER" id="PTHR13031:SF0">
    <property type="entry name" value="RIBONUCLEASE P PROTEIN SUBUNIT P30"/>
    <property type="match status" value="1"/>
</dbReference>
<reference evidence="4" key="1">
    <citation type="submission" date="2021-02" db="EMBL/GenBank/DDBJ databases">
        <title>First Annotated Genome of the Yellow-green Alga Tribonema minus.</title>
        <authorList>
            <person name="Mahan K.M."/>
        </authorList>
    </citation>
    <scope>NUCLEOTIDE SEQUENCE</scope>
    <source>
        <strain evidence="4">UTEX B ZZ1240</strain>
    </source>
</reference>
<dbReference type="GO" id="GO:0003723">
    <property type="term" value="F:RNA binding"/>
    <property type="evidence" value="ECO:0007669"/>
    <property type="project" value="TreeGrafter"/>
</dbReference>
<dbReference type="InterPro" id="IPR002738">
    <property type="entry name" value="RNase_P_p30"/>
</dbReference>
<dbReference type="EMBL" id="JAFCMP010000040">
    <property type="protein sequence ID" value="KAG5190049.1"/>
    <property type="molecule type" value="Genomic_DNA"/>
</dbReference>
<dbReference type="GO" id="GO:0005655">
    <property type="term" value="C:nucleolar ribonuclease P complex"/>
    <property type="evidence" value="ECO:0007669"/>
    <property type="project" value="TreeGrafter"/>
</dbReference>
<evidence type="ECO:0000256" key="3">
    <source>
        <dbReference type="ARBA" id="ARBA00022694"/>
    </source>
</evidence>
<dbReference type="AlphaFoldDB" id="A0A835ZCV8"/>
<dbReference type="Pfam" id="PF01876">
    <property type="entry name" value="RNase_P_p30"/>
    <property type="match status" value="1"/>
</dbReference>
<dbReference type="SUPFAM" id="SSF89550">
    <property type="entry name" value="PHP domain-like"/>
    <property type="match status" value="1"/>
</dbReference>
<comment type="similarity">
    <text evidence="2">Belongs to the eukaryotic/archaeal RNase P protein component 3 family.</text>
</comment>
<evidence type="ECO:0000256" key="1">
    <source>
        <dbReference type="ARBA" id="ARBA00004123"/>
    </source>
</evidence>
<name>A0A835ZCV8_9STRA</name>
<comment type="subcellular location">
    <subcellularLocation>
        <location evidence="1">Nucleus</location>
    </subcellularLocation>
</comment>
<dbReference type="InterPro" id="IPR016195">
    <property type="entry name" value="Pol/histidinol_Pase-like"/>
</dbReference>
<accession>A0A835ZCV8</accession>
<dbReference type="Gene3D" id="3.20.20.140">
    <property type="entry name" value="Metal-dependent hydrolases"/>
    <property type="match status" value="1"/>
</dbReference>
<dbReference type="Proteomes" id="UP000664859">
    <property type="component" value="Unassembled WGS sequence"/>
</dbReference>
<keyword evidence="3" id="KW-0819">tRNA processing</keyword>
<organism evidence="4 5">
    <name type="scientific">Tribonema minus</name>
    <dbReference type="NCBI Taxonomy" id="303371"/>
    <lineage>
        <taxon>Eukaryota</taxon>
        <taxon>Sar</taxon>
        <taxon>Stramenopiles</taxon>
        <taxon>Ochrophyta</taxon>
        <taxon>PX clade</taxon>
        <taxon>Xanthophyceae</taxon>
        <taxon>Tribonematales</taxon>
        <taxon>Tribonemataceae</taxon>
        <taxon>Tribonema</taxon>
    </lineage>
</organism>
<gene>
    <name evidence="4" type="ORF">JKP88DRAFT_205760</name>
</gene>
<comment type="caution">
    <text evidence="4">The sequence shown here is derived from an EMBL/GenBank/DDBJ whole genome shotgun (WGS) entry which is preliminary data.</text>
</comment>
<proteinExistence type="inferred from homology"/>
<dbReference type="PANTHER" id="PTHR13031">
    <property type="entry name" value="RIBONUCLEASE P SUBUNIT P30"/>
    <property type="match status" value="1"/>
</dbReference>
<protein>
    <submittedName>
        <fullName evidence="4">RNase P subunit p30-domain-containing protein</fullName>
    </submittedName>
</protein>
<dbReference type="OrthoDB" id="17948at2759"/>
<evidence type="ECO:0000256" key="2">
    <source>
        <dbReference type="ARBA" id="ARBA00007331"/>
    </source>
</evidence>
<evidence type="ECO:0000313" key="5">
    <source>
        <dbReference type="Proteomes" id="UP000664859"/>
    </source>
</evidence>
<sequence>MIVIDLDSRLPYHIAAKHAASALRRNIYFEVCYGPTLRSAGARKHLINNTRGLVQFTSGRGLLLSGDANSPLQIRSPQDIANIAQLLGLSEQAALAAVSTNAQQVLLRAESRRAQHQGIMVVAEAGGVIGKGQSKGQGHTTAAHLEVPIKYYDR</sequence>